<feature type="domain" description="Haem-binding uptake Tiki superfamily ChaN" evidence="1">
    <location>
        <begin position="71"/>
        <end position="283"/>
    </location>
</feature>
<dbReference type="SUPFAM" id="SSF159501">
    <property type="entry name" value="EreA/ChaN-like"/>
    <property type="match status" value="1"/>
</dbReference>
<accession>A0A7S3K3G4</accession>
<dbReference type="EMBL" id="HBIJ01022342">
    <property type="protein sequence ID" value="CAE0373765.1"/>
    <property type="molecule type" value="Transcribed_RNA"/>
</dbReference>
<dbReference type="Pfam" id="PF04187">
    <property type="entry name" value="Cofac_haem_bdg"/>
    <property type="match status" value="1"/>
</dbReference>
<dbReference type="CDD" id="cd14727">
    <property type="entry name" value="ChanN-like"/>
    <property type="match status" value="1"/>
</dbReference>
<protein>
    <recommendedName>
        <fullName evidence="1">Haem-binding uptake Tiki superfamily ChaN domain-containing protein</fullName>
    </recommendedName>
</protein>
<name>A0A7S3K3G4_9STRA</name>
<gene>
    <name evidence="2" type="ORF">ALAG00032_LOCUS14567</name>
</gene>
<dbReference type="AlphaFoldDB" id="A0A7S3K3G4"/>
<dbReference type="Gene3D" id="3.40.50.11550">
    <property type="match status" value="1"/>
</dbReference>
<evidence type="ECO:0000259" key="1">
    <source>
        <dbReference type="Pfam" id="PF04187"/>
    </source>
</evidence>
<organism evidence="2">
    <name type="scientific">Aureoumbra lagunensis</name>
    <dbReference type="NCBI Taxonomy" id="44058"/>
    <lineage>
        <taxon>Eukaryota</taxon>
        <taxon>Sar</taxon>
        <taxon>Stramenopiles</taxon>
        <taxon>Ochrophyta</taxon>
        <taxon>Pelagophyceae</taxon>
        <taxon>Pelagomonadales</taxon>
        <taxon>Aureoumbra</taxon>
    </lineage>
</organism>
<reference evidence="2" key="1">
    <citation type="submission" date="2021-01" db="EMBL/GenBank/DDBJ databases">
        <authorList>
            <person name="Corre E."/>
            <person name="Pelletier E."/>
            <person name="Niang G."/>
            <person name="Scheremetjew M."/>
            <person name="Finn R."/>
            <person name="Kale V."/>
            <person name="Holt S."/>
            <person name="Cochrane G."/>
            <person name="Meng A."/>
            <person name="Brown T."/>
            <person name="Cohen L."/>
        </authorList>
    </citation>
    <scope>NUCLEOTIDE SEQUENCE</scope>
    <source>
        <strain evidence="2">CCMP1510</strain>
    </source>
</reference>
<proteinExistence type="predicted"/>
<sequence>MHRVLRTSLGVAWLGSRSMPCIKSEEQIESNSSLKNSMSEFRILERQKENEPLTLVDFAAMEADLCGPKLKFIFFGETHTDSVAQDLEILTYKKLTEQSSRNINNFGFFQPKRKRWALALEFLSRDKQDFVNQYLKSTEIPVSSLFLEYTDALRYGPITALAKERGSAIIAANASKRFVTYVSHYGPDVLNKIAQKGEDTDLLPPIPYPSKPLSAAYAQRLLTVWPDNQVNNQRRNNLIASQCLWDATMAHSVLRHQQNTGDAIFLVCGRFHIEYFLGIIDHIEHLLQTPFGQALSFERQEFRVIVAIPLPAEQFDQCENEHWNTMRHHPLLQSLADFILFTRQENQAFHAAEEEHTTK</sequence>
<evidence type="ECO:0000313" key="2">
    <source>
        <dbReference type="EMBL" id="CAE0373765.1"/>
    </source>
</evidence>
<dbReference type="InterPro" id="IPR007314">
    <property type="entry name" value="Cofac_haem-bd_dom"/>
</dbReference>